<evidence type="ECO:0000256" key="1">
    <source>
        <dbReference type="ARBA" id="ARBA00022723"/>
    </source>
</evidence>
<dbReference type="PANTHER" id="PTHR31973">
    <property type="entry name" value="POLYPROTEIN, PUTATIVE-RELATED"/>
    <property type="match status" value="1"/>
</dbReference>
<comment type="caution">
    <text evidence="8">The sequence shown here is derived from an EMBL/GenBank/DDBJ whole genome shotgun (WGS) entry which is preliminary data.</text>
</comment>
<feature type="region of interest" description="Disordered" evidence="5">
    <location>
        <begin position="713"/>
        <end position="795"/>
    </location>
</feature>
<keyword evidence="6" id="KW-0732">Signal</keyword>
<evidence type="ECO:0000313" key="9">
    <source>
        <dbReference type="Proteomes" id="UP001151760"/>
    </source>
</evidence>
<evidence type="ECO:0000256" key="4">
    <source>
        <dbReference type="PROSITE-ProRule" id="PRU00325"/>
    </source>
</evidence>
<feature type="region of interest" description="Disordered" evidence="5">
    <location>
        <begin position="106"/>
        <end position="128"/>
    </location>
</feature>
<proteinExistence type="predicted"/>
<keyword evidence="2 4" id="KW-0863">Zinc-finger</keyword>
<evidence type="ECO:0000259" key="7">
    <source>
        <dbReference type="PROSITE" id="PS50966"/>
    </source>
</evidence>
<reference evidence="8" key="1">
    <citation type="journal article" date="2022" name="Int. J. Mol. Sci.">
        <title>Draft Genome of Tanacetum Coccineum: Genomic Comparison of Closely Related Tanacetum-Family Plants.</title>
        <authorList>
            <person name="Yamashiro T."/>
            <person name="Shiraishi A."/>
            <person name="Nakayama K."/>
            <person name="Satake H."/>
        </authorList>
    </citation>
    <scope>NUCLEOTIDE SEQUENCE</scope>
</reference>
<evidence type="ECO:0000256" key="2">
    <source>
        <dbReference type="ARBA" id="ARBA00022771"/>
    </source>
</evidence>
<dbReference type="InterPro" id="IPR007527">
    <property type="entry name" value="Znf_SWIM"/>
</dbReference>
<protein>
    <submittedName>
        <fullName evidence="8">Calcium/proton exchanger</fullName>
    </submittedName>
</protein>
<evidence type="ECO:0000313" key="8">
    <source>
        <dbReference type="EMBL" id="GJT31623.1"/>
    </source>
</evidence>
<dbReference type="InterPro" id="IPR006564">
    <property type="entry name" value="Znf_PMZ"/>
</dbReference>
<feature type="domain" description="SWIM-type" evidence="7">
    <location>
        <begin position="506"/>
        <end position="538"/>
    </location>
</feature>
<evidence type="ECO:0000256" key="5">
    <source>
        <dbReference type="SAM" id="MobiDB-lite"/>
    </source>
</evidence>
<dbReference type="SMART" id="SM00575">
    <property type="entry name" value="ZnF_PMZ"/>
    <property type="match status" value="1"/>
</dbReference>
<dbReference type="PROSITE" id="PS50966">
    <property type="entry name" value="ZF_SWIM"/>
    <property type="match status" value="1"/>
</dbReference>
<organism evidence="8 9">
    <name type="scientific">Tanacetum coccineum</name>
    <dbReference type="NCBI Taxonomy" id="301880"/>
    <lineage>
        <taxon>Eukaryota</taxon>
        <taxon>Viridiplantae</taxon>
        <taxon>Streptophyta</taxon>
        <taxon>Embryophyta</taxon>
        <taxon>Tracheophyta</taxon>
        <taxon>Spermatophyta</taxon>
        <taxon>Magnoliopsida</taxon>
        <taxon>eudicotyledons</taxon>
        <taxon>Gunneridae</taxon>
        <taxon>Pentapetalae</taxon>
        <taxon>asterids</taxon>
        <taxon>campanulids</taxon>
        <taxon>Asterales</taxon>
        <taxon>Asteraceae</taxon>
        <taxon>Asteroideae</taxon>
        <taxon>Anthemideae</taxon>
        <taxon>Anthemidinae</taxon>
        <taxon>Tanacetum</taxon>
    </lineage>
</organism>
<gene>
    <name evidence="8" type="ORF">Tco_0922042</name>
</gene>
<accession>A0ABQ5CZC4</accession>
<name>A0ABQ5CZC4_9ASTR</name>
<dbReference type="Pfam" id="PF10551">
    <property type="entry name" value="MULE"/>
    <property type="match status" value="1"/>
</dbReference>
<sequence>MYFILHLTLTSLGCDGTNTRIRYETPYQLKLALANYGVAHGYQLWYMKNDWREVLVYCGRNVEEGRCAGKKGNKDRVMKNKVRSGVKIGVKKKVVKKKVVKKKVVNKKPVSDSGEGTSQSPKWTKKQIRDSKQVVCPFRMYASWMSNEHSFQIKSLNSEHKCCRNYNLGSLVTFRWIALHFFKEIIEDPFMPLRKMRAEIRQKFMIDVSLGQCRRAKQLALFDHEGGLIEHYGKLYQYRQALLDSNPGSTCRLDVDESSNGSATFKRIYICFKGVKDAMGRDANNQMYPIAWAVVRVENADNWGWFLHLLHDDLSLNYGNGITIISDSHKGLIDAVNDWLPEAEHRKCTRHIYANFKKKYSGLLYQRLFWAAASCTIEQQFMQIMDQIKQLDEGAYDYLIQRNPNSWSRAFFEMDRRCAAFENGISESFNRAILEPRHKPIITMLEEIRLYIMQRLVAMNKIATNLEDTITPSIRKRLELLKEKQRLVGLPSGFQELEVRKDDQSYGVNLQHKVCQCRMWELSGVPCVHVVAAYLHCGIEIDLGVSHWYSQNCWFNAYQFSIKPVYGSNMWKRTNDVPPLPPLVRRMPGRPQKSRIKAPGEVAWLIKLLAVQELDEEAYRECMEEQVREQAKNDAEQEKLDKERREEREWEEKNDYFNPANFREDSLEEAPFNHTYAEVFIPSIHSQPTNNQTSETTNVAEGIGSAMEEELSAPAVDKGKGVESVAEQDNAPKKKRGKPPSYVDGVRIYHKNRERSERNANMKLKKAFEPPSHVDLKGTGSTPDKAFDVSEWSFT</sequence>
<keyword evidence="3" id="KW-0862">Zinc</keyword>
<dbReference type="EMBL" id="BQNB010014721">
    <property type="protein sequence ID" value="GJT31623.1"/>
    <property type="molecule type" value="Genomic_DNA"/>
</dbReference>
<dbReference type="Proteomes" id="UP001151760">
    <property type="component" value="Unassembled WGS sequence"/>
</dbReference>
<keyword evidence="1" id="KW-0479">Metal-binding</keyword>
<feature type="region of interest" description="Disordered" evidence="5">
    <location>
        <begin position="629"/>
        <end position="652"/>
    </location>
</feature>
<feature type="signal peptide" evidence="6">
    <location>
        <begin position="1"/>
        <end position="16"/>
    </location>
</feature>
<feature type="compositionally biased region" description="Basic and acidic residues" evidence="5">
    <location>
        <begin position="754"/>
        <end position="776"/>
    </location>
</feature>
<dbReference type="InterPro" id="IPR018289">
    <property type="entry name" value="MULE_transposase_dom"/>
</dbReference>
<reference evidence="8" key="2">
    <citation type="submission" date="2022-01" db="EMBL/GenBank/DDBJ databases">
        <authorList>
            <person name="Yamashiro T."/>
            <person name="Shiraishi A."/>
            <person name="Satake H."/>
            <person name="Nakayama K."/>
        </authorList>
    </citation>
    <scope>NUCLEOTIDE SEQUENCE</scope>
</reference>
<evidence type="ECO:0000256" key="3">
    <source>
        <dbReference type="ARBA" id="ARBA00022833"/>
    </source>
</evidence>
<feature type="chain" id="PRO_5047008066" evidence="6">
    <location>
        <begin position="17"/>
        <end position="795"/>
    </location>
</feature>
<dbReference type="PANTHER" id="PTHR31973:SF189">
    <property type="entry name" value="TRANSPOSASE, MUDR, PLANT, MULE TRANSPOSASE DOMAIN PROTEIN-RELATED"/>
    <property type="match status" value="1"/>
</dbReference>
<keyword evidence="9" id="KW-1185">Reference proteome</keyword>
<dbReference type="Pfam" id="PF04434">
    <property type="entry name" value="SWIM"/>
    <property type="match status" value="1"/>
</dbReference>
<evidence type="ECO:0000256" key="6">
    <source>
        <dbReference type="SAM" id="SignalP"/>
    </source>
</evidence>